<evidence type="ECO:0000313" key="3">
    <source>
        <dbReference type="Proteomes" id="UP000199514"/>
    </source>
</evidence>
<protein>
    <submittedName>
        <fullName evidence="2">Uncharacterized protein</fullName>
    </submittedName>
</protein>
<proteinExistence type="predicted"/>
<keyword evidence="1" id="KW-0732">Signal</keyword>
<dbReference type="EMBL" id="FOLE01000008">
    <property type="protein sequence ID" value="SFC66841.1"/>
    <property type="molecule type" value="Genomic_DNA"/>
</dbReference>
<organism evidence="2 3">
    <name type="scientific">Flexibacter flexilis DSM 6793</name>
    <dbReference type="NCBI Taxonomy" id="927664"/>
    <lineage>
        <taxon>Bacteria</taxon>
        <taxon>Pseudomonadati</taxon>
        <taxon>Bacteroidota</taxon>
        <taxon>Cytophagia</taxon>
        <taxon>Cytophagales</taxon>
        <taxon>Flexibacteraceae</taxon>
        <taxon>Flexibacter</taxon>
    </lineage>
</organism>
<evidence type="ECO:0000313" key="2">
    <source>
        <dbReference type="EMBL" id="SFC66841.1"/>
    </source>
</evidence>
<sequence length="193" mass="21495">MKRIILFISILLLAKWAAFGQSEPSTYFNIFVPPNNEAVQRNVALVITAVSDSTTFTITDDGMDGDTDDNVQGVLMAGQSYILYIKDNGINDDARYASGGTLKRDGDYFTINSNKIVYASMSTDSDWQHNFVPSVNKKSVGQKFYIYAPKVSSSPRDLNVFAFENNTTISIYKISTVTTLQTGYTNIDFDQKQ</sequence>
<evidence type="ECO:0000256" key="1">
    <source>
        <dbReference type="SAM" id="SignalP"/>
    </source>
</evidence>
<dbReference type="AlphaFoldDB" id="A0A1I1L1H9"/>
<keyword evidence="3" id="KW-1185">Reference proteome</keyword>
<reference evidence="2 3" key="1">
    <citation type="submission" date="2016-10" db="EMBL/GenBank/DDBJ databases">
        <authorList>
            <person name="de Groot N.N."/>
        </authorList>
    </citation>
    <scope>NUCLEOTIDE SEQUENCE [LARGE SCALE GENOMIC DNA]</scope>
    <source>
        <strain evidence="2 3">DSM 6793</strain>
    </source>
</reference>
<dbReference type="RefSeq" id="WP_143083972.1">
    <property type="nucleotide sequence ID" value="NZ_FOLE01000008.1"/>
</dbReference>
<accession>A0A1I1L1H9</accession>
<dbReference type="STRING" id="927664.SAMN05421780_10812"/>
<name>A0A1I1L1H9_9BACT</name>
<dbReference type="Proteomes" id="UP000199514">
    <property type="component" value="Unassembled WGS sequence"/>
</dbReference>
<feature type="chain" id="PRO_5011755793" evidence="1">
    <location>
        <begin position="21"/>
        <end position="193"/>
    </location>
</feature>
<gene>
    <name evidence="2" type="ORF">SAMN05421780_10812</name>
</gene>
<feature type="signal peptide" evidence="1">
    <location>
        <begin position="1"/>
        <end position="20"/>
    </location>
</feature>